<feature type="transmembrane region" description="Helical" evidence="8">
    <location>
        <begin position="113"/>
        <end position="132"/>
    </location>
</feature>
<keyword evidence="4" id="KW-0808">Transferase</keyword>
<sequence length="510" mass="56898">MRHTMNGKMKQFLTTSSNSLIAFLLIYFLVTLYFWDGIGPRDAEQYITAALSWRETGAYLGESHWSLRYLLVLPMAFFFTVFEPSEFLASTPNILYGALLVVVTFYYSRRHLGMIAGNIFTLLIATSAFYTIQAAELRIYGVEIFYVVLSLWLFIEGTSSARPNSRILFLAGLMAGGAWLCRESTIFLPLAIGAAALIMKGPFFRATIPAALGYLTVLIVEFALYRFAAGNFLYRYMIDLGHGGDTPGTKIGGPVESQSLFDYIAHPFIELVSYPSVSPFVFIGVIALIYLLRGGVFCKTARRIVAIFGLGAVLSFVISGYPLSLEYVEYYPIVCYISLLVTSIAIASLYERSGKIASGLATVMVVALSFTVADFRDYDEYSEARLLTDLVLAYDEPIFSDNITVNRATSLLRLRGVTDEKAQALLRRGDTIPNGVLVYQAIPRGARYPIVSSPTWVEIERSYPRDPSWTKFILRKIIPVSVRTPRLSEILQPPKPVILYRTPSAITKTQ</sequence>
<dbReference type="InterPro" id="IPR038731">
    <property type="entry name" value="RgtA/B/C-like"/>
</dbReference>
<feature type="domain" description="Glycosyltransferase RgtA/B/C/D-like" evidence="9">
    <location>
        <begin position="75"/>
        <end position="220"/>
    </location>
</feature>
<feature type="transmembrane region" description="Helical" evidence="8">
    <location>
        <begin position="87"/>
        <end position="107"/>
    </location>
</feature>
<keyword evidence="5 8" id="KW-0812">Transmembrane</keyword>
<comment type="subcellular location">
    <subcellularLocation>
        <location evidence="1">Cell membrane</location>
        <topology evidence="1">Multi-pass membrane protein</topology>
    </subcellularLocation>
</comment>
<evidence type="ECO:0000256" key="1">
    <source>
        <dbReference type="ARBA" id="ARBA00004651"/>
    </source>
</evidence>
<name>A0A3B0SGX0_9ZZZZ</name>
<feature type="transmembrane region" description="Helical" evidence="8">
    <location>
        <begin position="167"/>
        <end position="198"/>
    </location>
</feature>
<proteinExistence type="predicted"/>
<feature type="transmembrane region" description="Helical" evidence="8">
    <location>
        <begin position="65"/>
        <end position="82"/>
    </location>
</feature>
<gene>
    <name evidence="10" type="ORF">MNBD_ALPHA05-241</name>
</gene>
<dbReference type="GO" id="GO:0008610">
    <property type="term" value="P:lipid biosynthetic process"/>
    <property type="evidence" value="ECO:0007669"/>
    <property type="project" value="UniProtKB-ARBA"/>
</dbReference>
<dbReference type="Pfam" id="PF13231">
    <property type="entry name" value="PMT_2"/>
    <property type="match status" value="1"/>
</dbReference>
<dbReference type="EMBL" id="UOEH01000294">
    <property type="protein sequence ID" value="VAW00039.1"/>
    <property type="molecule type" value="Genomic_DNA"/>
</dbReference>
<dbReference type="InterPro" id="IPR050297">
    <property type="entry name" value="LipidA_mod_glycosyltrf_83"/>
</dbReference>
<protein>
    <recommendedName>
        <fullName evidence="9">Glycosyltransferase RgtA/B/C/D-like domain-containing protein</fullName>
    </recommendedName>
</protein>
<evidence type="ECO:0000256" key="7">
    <source>
        <dbReference type="ARBA" id="ARBA00023136"/>
    </source>
</evidence>
<feature type="transmembrane region" description="Helical" evidence="8">
    <location>
        <begin position="271"/>
        <end position="292"/>
    </location>
</feature>
<keyword evidence="3" id="KW-0328">Glycosyltransferase</keyword>
<dbReference type="PANTHER" id="PTHR33908:SF11">
    <property type="entry name" value="MEMBRANE PROTEIN"/>
    <property type="match status" value="1"/>
</dbReference>
<keyword evidence="7 8" id="KW-0472">Membrane</keyword>
<evidence type="ECO:0000256" key="8">
    <source>
        <dbReference type="SAM" id="Phobius"/>
    </source>
</evidence>
<feature type="transmembrane region" description="Helical" evidence="8">
    <location>
        <begin position="330"/>
        <end position="349"/>
    </location>
</feature>
<evidence type="ECO:0000259" key="9">
    <source>
        <dbReference type="Pfam" id="PF13231"/>
    </source>
</evidence>
<keyword evidence="6 8" id="KW-1133">Transmembrane helix</keyword>
<dbReference type="GO" id="GO:0005886">
    <property type="term" value="C:plasma membrane"/>
    <property type="evidence" value="ECO:0007669"/>
    <property type="project" value="UniProtKB-SubCell"/>
</dbReference>
<feature type="transmembrane region" description="Helical" evidence="8">
    <location>
        <begin position="304"/>
        <end position="324"/>
    </location>
</feature>
<dbReference type="PANTHER" id="PTHR33908">
    <property type="entry name" value="MANNOSYLTRANSFERASE YKCB-RELATED"/>
    <property type="match status" value="1"/>
</dbReference>
<feature type="transmembrane region" description="Helical" evidence="8">
    <location>
        <begin position="356"/>
        <end position="373"/>
    </location>
</feature>
<reference evidence="10" key="1">
    <citation type="submission" date="2018-06" db="EMBL/GenBank/DDBJ databases">
        <authorList>
            <person name="Zhirakovskaya E."/>
        </authorList>
    </citation>
    <scope>NUCLEOTIDE SEQUENCE</scope>
</reference>
<feature type="transmembrane region" description="Helical" evidence="8">
    <location>
        <begin position="139"/>
        <end position="155"/>
    </location>
</feature>
<evidence type="ECO:0000256" key="5">
    <source>
        <dbReference type="ARBA" id="ARBA00022692"/>
    </source>
</evidence>
<evidence type="ECO:0000256" key="6">
    <source>
        <dbReference type="ARBA" id="ARBA00022989"/>
    </source>
</evidence>
<organism evidence="10">
    <name type="scientific">hydrothermal vent metagenome</name>
    <dbReference type="NCBI Taxonomy" id="652676"/>
    <lineage>
        <taxon>unclassified sequences</taxon>
        <taxon>metagenomes</taxon>
        <taxon>ecological metagenomes</taxon>
    </lineage>
</organism>
<evidence type="ECO:0000256" key="3">
    <source>
        <dbReference type="ARBA" id="ARBA00022676"/>
    </source>
</evidence>
<dbReference type="GO" id="GO:0016763">
    <property type="term" value="F:pentosyltransferase activity"/>
    <property type="evidence" value="ECO:0007669"/>
    <property type="project" value="TreeGrafter"/>
</dbReference>
<feature type="transmembrane region" description="Helical" evidence="8">
    <location>
        <begin position="210"/>
        <end position="228"/>
    </location>
</feature>
<dbReference type="AlphaFoldDB" id="A0A3B0SGX0"/>
<accession>A0A3B0SGX0</accession>
<evidence type="ECO:0000256" key="2">
    <source>
        <dbReference type="ARBA" id="ARBA00022475"/>
    </source>
</evidence>
<evidence type="ECO:0000256" key="4">
    <source>
        <dbReference type="ARBA" id="ARBA00022679"/>
    </source>
</evidence>
<evidence type="ECO:0000313" key="10">
    <source>
        <dbReference type="EMBL" id="VAW00039.1"/>
    </source>
</evidence>
<keyword evidence="2" id="KW-1003">Cell membrane</keyword>
<feature type="transmembrane region" description="Helical" evidence="8">
    <location>
        <begin position="12"/>
        <end position="35"/>
    </location>
</feature>